<dbReference type="Proteomes" id="UP001597452">
    <property type="component" value="Unassembled WGS sequence"/>
</dbReference>
<feature type="domain" description="Pseudouridine synthase I TruA alpha/beta" evidence="6">
    <location>
        <begin position="9"/>
        <end position="97"/>
    </location>
</feature>
<dbReference type="GO" id="GO:0160147">
    <property type="term" value="F:tRNA pseudouridine(38-40) synthase activity"/>
    <property type="evidence" value="ECO:0007669"/>
    <property type="project" value="UniProtKB-EC"/>
</dbReference>
<comment type="caution">
    <text evidence="4">Lacks conserved residue(s) required for the propagation of feature annotation.</text>
</comment>
<dbReference type="InterPro" id="IPR001406">
    <property type="entry name" value="PsdUridine_synth_TruA"/>
</dbReference>
<dbReference type="PANTHER" id="PTHR11142:SF0">
    <property type="entry name" value="TRNA PSEUDOURIDINE SYNTHASE-LIKE 1"/>
    <property type="match status" value="1"/>
</dbReference>
<accession>A0ABW5QEH6</accession>
<dbReference type="InterPro" id="IPR020103">
    <property type="entry name" value="PsdUridine_synth_cat_dom_sf"/>
</dbReference>
<dbReference type="Gene3D" id="3.30.70.660">
    <property type="entry name" value="Pseudouridine synthase I, catalytic domain, C-terminal subdomain"/>
    <property type="match status" value="1"/>
</dbReference>
<evidence type="ECO:0000256" key="4">
    <source>
        <dbReference type="HAMAP-Rule" id="MF_00171"/>
    </source>
</evidence>
<dbReference type="CDD" id="cd02570">
    <property type="entry name" value="PseudoU_synth_EcTruA"/>
    <property type="match status" value="1"/>
</dbReference>
<protein>
    <recommendedName>
        <fullName evidence="4">tRNA pseudouridine synthase A</fullName>
        <ecNumber evidence="4">5.4.99.12</ecNumber>
    </recommendedName>
    <alternativeName>
        <fullName evidence="4">tRNA pseudouridine(38-40) synthase</fullName>
    </alternativeName>
    <alternativeName>
        <fullName evidence="4">tRNA pseudouridylate synthase I</fullName>
    </alternativeName>
    <alternativeName>
        <fullName evidence="4">tRNA-uridine isomerase I</fullName>
    </alternativeName>
</protein>
<dbReference type="InterPro" id="IPR020094">
    <property type="entry name" value="TruA/RsuA/RluB/E/F_N"/>
</dbReference>
<keyword evidence="8" id="KW-1185">Reference proteome</keyword>
<evidence type="ECO:0000259" key="6">
    <source>
        <dbReference type="Pfam" id="PF01416"/>
    </source>
</evidence>
<keyword evidence="2 4" id="KW-0819">tRNA processing</keyword>
<keyword evidence="3 4" id="KW-0413">Isomerase</keyword>
<dbReference type="EC" id="5.4.99.12" evidence="4"/>
<organism evidence="7 8">
    <name type="scientific">Piscibacillus salipiscarius</name>
    <dbReference type="NCBI Taxonomy" id="299480"/>
    <lineage>
        <taxon>Bacteria</taxon>
        <taxon>Bacillati</taxon>
        <taxon>Bacillota</taxon>
        <taxon>Bacilli</taxon>
        <taxon>Bacillales</taxon>
        <taxon>Bacillaceae</taxon>
        <taxon>Piscibacillus</taxon>
    </lineage>
</organism>
<gene>
    <name evidence="4 7" type="primary">truA</name>
    <name evidence="7" type="ORF">ACFSW4_14630</name>
</gene>
<dbReference type="NCBIfam" id="TIGR00071">
    <property type="entry name" value="hisT_truA"/>
    <property type="match status" value="1"/>
</dbReference>
<comment type="similarity">
    <text evidence="1 4 5">Belongs to the tRNA pseudouridine synthase TruA family.</text>
</comment>
<feature type="active site" description="Nucleophile" evidence="4">
    <location>
        <position position="52"/>
    </location>
</feature>
<dbReference type="SUPFAM" id="SSF55120">
    <property type="entry name" value="Pseudouridine synthase"/>
    <property type="match status" value="1"/>
</dbReference>
<comment type="caution">
    <text evidence="7">The sequence shown here is derived from an EMBL/GenBank/DDBJ whole genome shotgun (WGS) entry which is preliminary data.</text>
</comment>
<feature type="binding site" evidence="4">
    <location>
        <position position="110"/>
    </location>
    <ligand>
        <name>substrate</name>
    </ligand>
</feature>
<dbReference type="HAMAP" id="MF_00171">
    <property type="entry name" value="TruA"/>
    <property type="match status" value="1"/>
</dbReference>
<proteinExistence type="inferred from homology"/>
<comment type="subunit">
    <text evidence="4">Homodimer.</text>
</comment>
<evidence type="ECO:0000256" key="1">
    <source>
        <dbReference type="ARBA" id="ARBA00009375"/>
    </source>
</evidence>
<evidence type="ECO:0000313" key="7">
    <source>
        <dbReference type="EMBL" id="MFD2640102.1"/>
    </source>
</evidence>
<dbReference type="InterPro" id="IPR020097">
    <property type="entry name" value="PsdUridine_synth_TruA_a/b_dom"/>
</dbReference>
<comment type="function">
    <text evidence="4">Formation of pseudouridine at positions 38, 39 and 40 in the anticodon stem and loop of transfer RNAs.</text>
</comment>
<evidence type="ECO:0000256" key="5">
    <source>
        <dbReference type="RuleBase" id="RU003792"/>
    </source>
</evidence>
<dbReference type="Pfam" id="PF01416">
    <property type="entry name" value="PseudoU_synth_1"/>
    <property type="match status" value="2"/>
</dbReference>
<name>A0ABW5QEH6_9BACI</name>
<dbReference type="RefSeq" id="WP_054753833.1">
    <property type="nucleotide sequence ID" value="NZ_JBHUMZ010000051.1"/>
</dbReference>
<evidence type="ECO:0000256" key="2">
    <source>
        <dbReference type="ARBA" id="ARBA00022694"/>
    </source>
</evidence>
<evidence type="ECO:0000256" key="3">
    <source>
        <dbReference type="ARBA" id="ARBA00023235"/>
    </source>
</evidence>
<feature type="domain" description="Pseudouridine synthase I TruA alpha/beta" evidence="6">
    <location>
        <begin position="143"/>
        <end position="246"/>
    </location>
</feature>
<evidence type="ECO:0000313" key="8">
    <source>
        <dbReference type="Proteomes" id="UP001597452"/>
    </source>
</evidence>
<dbReference type="EMBL" id="JBHUMZ010000051">
    <property type="protein sequence ID" value="MFD2640102.1"/>
    <property type="molecule type" value="Genomic_DNA"/>
</dbReference>
<reference evidence="8" key="1">
    <citation type="journal article" date="2019" name="Int. J. Syst. Evol. Microbiol.">
        <title>The Global Catalogue of Microorganisms (GCM) 10K type strain sequencing project: providing services to taxonomists for standard genome sequencing and annotation.</title>
        <authorList>
            <consortium name="The Broad Institute Genomics Platform"/>
            <consortium name="The Broad Institute Genome Sequencing Center for Infectious Disease"/>
            <person name="Wu L."/>
            <person name="Ma J."/>
        </authorList>
    </citation>
    <scope>NUCLEOTIDE SEQUENCE [LARGE SCALE GENOMIC DNA]</scope>
    <source>
        <strain evidence="8">TISTR 1571</strain>
    </source>
</reference>
<dbReference type="PIRSF" id="PIRSF001430">
    <property type="entry name" value="tRNA_psdUrid_synth"/>
    <property type="match status" value="1"/>
</dbReference>
<dbReference type="Gene3D" id="3.30.70.580">
    <property type="entry name" value="Pseudouridine synthase I, catalytic domain, N-terminal subdomain"/>
    <property type="match status" value="1"/>
</dbReference>
<dbReference type="PANTHER" id="PTHR11142">
    <property type="entry name" value="PSEUDOURIDYLATE SYNTHASE"/>
    <property type="match status" value="1"/>
</dbReference>
<comment type="catalytic activity">
    <reaction evidence="4 5">
        <text>uridine(38/39/40) in tRNA = pseudouridine(38/39/40) in tRNA</text>
        <dbReference type="Rhea" id="RHEA:22376"/>
        <dbReference type="Rhea" id="RHEA-COMP:10085"/>
        <dbReference type="Rhea" id="RHEA-COMP:10087"/>
        <dbReference type="ChEBI" id="CHEBI:65314"/>
        <dbReference type="ChEBI" id="CHEBI:65315"/>
        <dbReference type="EC" id="5.4.99.12"/>
    </reaction>
</comment>
<sequence>MKRIMLRVEYDGTNFEGYQVQLEKRTVQLTIEKALKKMHHEQVRIHSSGRTDSKVHALDQVIHFDTTLDLDEATWKHALTTLLPLDIKVKAAQVVDGYFHARKDAKRKTYRYIVLNRKDHDLFRRNFEWHVPQTLSLEKIKEAAKNIIGTHDFTAFAASKSNVKGGKVRTIYDFKVMSDGERIYFEITGNGFLTHMVRIIVGTLIEIGLGKREISCIQKAFETLDRRVLGLTAPGHGLYLKQVSYE</sequence>
<dbReference type="InterPro" id="IPR020095">
    <property type="entry name" value="PsdUridine_synth_TruA_C"/>
</dbReference>